<dbReference type="EMBL" id="LR899012">
    <property type="protein sequence ID" value="CAD7087268.1"/>
    <property type="molecule type" value="Genomic_DNA"/>
</dbReference>
<protein>
    <recommendedName>
        <fullName evidence="4">Protein KTI12 homolog</fullName>
    </recommendedName>
</protein>
<dbReference type="GO" id="GO:0005524">
    <property type="term" value="F:ATP binding"/>
    <property type="evidence" value="ECO:0007669"/>
    <property type="project" value="UniProtKB-KW"/>
</dbReference>
<reference evidence="5 6" key="1">
    <citation type="submission" date="2020-11" db="EMBL/GenBank/DDBJ databases">
        <authorList>
            <person name="Wallbank WR R."/>
            <person name="Pardo Diaz C."/>
            <person name="Kozak K."/>
            <person name="Martin S."/>
            <person name="Jiggins C."/>
            <person name="Moest M."/>
            <person name="Warren A I."/>
            <person name="Generalovic N T."/>
            <person name="Byers J.R.P. K."/>
            <person name="Montejo-Kovacevich G."/>
            <person name="Yen C E."/>
        </authorList>
    </citation>
    <scope>NUCLEOTIDE SEQUENCE [LARGE SCALE GENOMIC DNA]</scope>
</reference>
<dbReference type="AlphaFoldDB" id="A0A7R8UVB0"/>
<dbReference type="Proteomes" id="UP000594454">
    <property type="component" value="Chromosome 4"/>
</dbReference>
<proteinExistence type="inferred from homology"/>
<dbReference type="FunCoup" id="A0A7R8UVB0">
    <property type="interactions" value="948"/>
</dbReference>
<evidence type="ECO:0000313" key="5">
    <source>
        <dbReference type="EMBL" id="CAD7087268.1"/>
    </source>
</evidence>
<evidence type="ECO:0000256" key="2">
    <source>
        <dbReference type="ARBA" id="ARBA00022840"/>
    </source>
</evidence>
<dbReference type="InterPro" id="IPR027417">
    <property type="entry name" value="P-loop_NTPase"/>
</dbReference>
<accession>A0A7R8UVB0</accession>
<evidence type="ECO:0000256" key="1">
    <source>
        <dbReference type="ARBA" id="ARBA00022741"/>
    </source>
</evidence>
<dbReference type="SUPFAM" id="SSF52540">
    <property type="entry name" value="P-loop containing nucleoside triphosphate hydrolases"/>
    <property type="match status" value="1"/>
</dbReference>
<dbReference type="OrthoDB" id="9972657at2759"/>
<dbReference type="CDD" id="cd02019">
    <property type="entry name" value="NK"/>
    <property type="match status" value="1"/>
</dbReference>
<dbReference type="InParanoid" id="A0A7R8UVB0"/>
<keyword evidence="2" id="KW-0067">ATP-binding</keyword>
<sequence length="269" mass="30766">MPCIVISGYPASGKTYQTNKLKEYFEGRGKKKEKQVRADLMSETHRLLNKDDVVILDAGNYIKGYRYQLYCATKSISGNQCTVFCAIQKEKGWEFNCQRTRVEEKDEKGDLHLDNSDVPYTREIYDALCMRYEEPHGNNRWDSPLFVVFPGDELDVKGIYGALYESKPLPPNKSTENPPLSDTNYLYELDKITQKIVSDITSARKIGIMGSVPVQGTAVKVDVPDQMNAAQLNRLRRQFLTYSKMHSTSTTLDKVPQLFVQYLNSNFNK</sequence>
<name>A0A7R8UVB0_HERIL</name>
<dbReference type="PANTHER" id="PTHR12435">
    <property type="match status" value="1"/>
</dbReference>
<dbReference type="InterPro" id="IPR013641">
    <property type="entry name" value="KTI12/PSTK"/>
</dbReference>
<organism evidence="5 6">
    <name type="scientific">Hermetia illucens</name>
    <name type="common">Black soldier fly</name>
    <dbReference type="NCBI Taxonomy" id="343691"/>
    <lineage>
        <taxon>Eukaryota</taxon>
        <taxon>Metazoa</taxon>
        <taxon>Ecdysozoa</taxon>
        <taxon>Arthropoda</taxon>
        <taxon>Hexapoda</taxon>
        <taxon>Insecta</taxon>
        <taxon>Pterygota</taxon>
        <taxon>Neoptera</taxon>
        <taxon>Endopterygota</taxon>
        <taxon>Diptera</taxon>
        <taxon>Brachycera</taxon>
        <taxon>Stratiomyomorpha</taxon>
        <taxon>Stratiomyidae</taxon>
        <taxon>Hermetiinae</taxon>
        <taxon>Hermetia</taxon>
    </lineage>
</organism>
<keyword evidence="6" id="KW-1185">Reference proteome</keyword>
<evidence type="ECO:0000256" key="3">
    <source>
        <dbReference type="ARBA" id="ARBA00025768"/>
    </source>
</evidence>
<keyword evidence="1" id="KW-0547">Nucleotide-binding</keyword>
<comment type="similarity">
    <text evidence="3">Belongs to the KTI12 family.</text>
</comment>
<evidence type="ECO:0000313" key="6">
    <source>
        <dbReference type="Proteomes" id="UP000594454"/>
    </source>
</evidence>
<evidence type="ECO:0000256" key="4">
    <source>
        <dbReference type="ARBA" id="ARBA00026170"/>
    </source>
</evidence>
<gene>
    <name evidence="5" type="ORF">HERILL_LOCUS9985</name>
</gene>
<dbReference type="Gene3D" id="3.40.50.300">
    <property type="entry name" value="P-loop containing nucleotide triphosphate hydrolases"/>
    <property type="match status" value="1"/>
</dbReference>
<dbReference type="Pfam" id="PF08433">
    <property type="entry name" value="KTI12"/>
    <property type="match status" value="1"/>
</dbReference>